<dbReference type="PANTHER" id="PTHR34857:SF2">
    <property type="entry name" value="SLL0384 PROTEIN"/>
    <property type="match status" value="1"/>
</dbReference>
<protein>
    <submittedName>
        <fullName evidence="7">Energy-coupling factor transporter transmembrane protein EcfT</fullName>
    </submittedName>
</protein>
<sequence length="263" mass="29225">MKRRVPVIYNDRDTWFHRRDPRAKLGVFVLMLLYMYLAPTWEWMLAMVVVGLGLVIVARVPPLWIGALLALQVTNVIGILAFPAIERMVTGGSAFGGDFDFGLKLAFSWQAALLISASLFTTMELTEITDGLRGLGVPELACFTLEYVFLLFYVTISDLFRIMDGMKVKGLGIETKNPIKFARNMPSLAVPMFMSVLQRSNTMMSVLQMRGYSFSRGDRELRHDLKFDAGDVLLFGTGVLVLGGTVAVNFGFLTVPILPSPTP</sequence>
<keyword evidence="8" id="KW-1185">Reference proteome</keyword>
<dbReference type="KEGG" id="halx:M0R89_21720"/>
<dbReference type="AlphaFoldDB" id="A0A8U0I1B0"/>
<reference evidence="7 8" key="1">
    <citation type="submission" date="2022-04" db="EMBL/GenBank/DDBJ databases">
        <title>Diverse halophilic archaea isolated from saline environments.</title>
        <authorList>
            <person name="Cui H.-L."/>
        </authorList>
    </citation>
    <scope>NUCLEOTIDE SEQUENCE [LARGE SCALE GENOMIC DNA]</scope>
    <source>
        <strain evidence="7 8">XZYJT49</strain>
        <plasmid evidence="7 8">unnamed3</plasmid>
    </source>
</reference>
<evidence type="ECO:0000313" key="8">
    <source>
        <dbReference type="Proteomes" id="UP000830729"/>
    </source>
</evidence>
<evidence type="ECO:0000313" key="7">
    <source>
        <dbReference type="EMBL" id="UPV77040.1"/>
    </source>
</evidence>
<dbReference type="PANTHER" id="PTHR34857">
    <property type="entry name" value="SLL0384 PROTEIN"/>
    <property type="match status" value="1"/>
</dbReference>
<evidence type="ECO:0000256" key="1">
    <source>
        <dbReference type="ARBA" id="ARBA00004141"/>
    </source>
</evidence>
<feature type="transmembrane region" description="Helical" evidence="6">
    <location>
        <begin position="67"/>
        <end position="85"/>
    </location>
</feature>
<dbReference type="GO" id="GO:0005886">
    <property type="term" value="C:plasma membrane"/>
    <property type="evidence" value="ECO:0007669"/>
    <property type="project" value="UniProtKB-ARBA"/>
</dbReference>
<dbReference type="GeneID" id="72187877"/>
<dbReference type="RefSeq" id="WP_248653066.1">
    <property type="nucleotide sequence ID" value="NZ_CP096662.1"/>
</dbReference>
<keyword evidence="7" id="KW-0614">Plasmid</keyword>
<name>A0A8U0I1B0_9EURY</name>
<proteinExistence type="predicted"/>
<keyword evidence="2" id="KW-1003">Cell membrane</keyword>
<feature type="transmembrane region" description="Helical" evidence="6">
    <location>
        <begin position="232"/>
        <end position="258"/>
    </location>
</feature>
<organism evidence="7 8">
    <name type="scientific">Halorussus limi</name>
    <dbReference type="NCBI Taxonomy" id="2938695"/>
    <lineage>
        <taxon>Archaea</taxon>
        <taxon>Methanobacteriati</taxon>
        <taxon>Methanobacteriota</taxon>
        <taxon>Stenosarchaea group</taxon>
        <taxon>Halobacteria</taxon>
        <taxon>Halobacteriales</taxon>
        <taxon>Haladaptataceae</taxon>
        <taxon>Halorussus</taxon>
    </lineage>
</organism>
<feature type="transmembrane region" description="Helical" evidence="6">
    <location>
        <begin position="135"/>
        <end position="156"/>
    </location>
</feature>
<evidence type="ECO:0000256" key="6">
    <source>
        <dbReference type="SAM" id="Phobius"/>
    </source>
</evidence>
<keyword evidence="4 6" id="KW-1133">Transmembrane helix</keyword>
<accession>A0A8U0I1B0</accession>
<gene>
    <name evidence="7" type="ORF">M0R89_21720</name>
</gene>
<dbReference type="InterPro" id="IPR003339">
    <property type="entry name" value="ABC/ECF_trnsptr_transmembrane"/>
</dbReference>
<evidence type="ECO:0000256" key="2">
    <source>
        <dbReference type="ARBA" id="ARBA00022475"/>
    </source>
</evidence>
<keyword evidence="5 6" id="KW-0472">Membrane</keyword>
<dbReference type="InterPro" id="IPR051611">
    <property type="entry name" value="ECF_transporter_component"/>
</dbReference>
<dbReference type="EMBL" id="CP096662">
    <property type="protein sequence ID" value="UPV77040.1"/>
    <property type="molecule type" value="Genomic_DNA"/>
</dbReference>
<feature type="transmembrane region" description="Helical" evidence="6">
    <location>
        <begin position="21"/>
        <end position="37"/>
    </location>
</feature>
<keyword evidence="3 6" id="KW-0812">Transmembrane</keyword>
<dbReference type="Proteomes" id="UP000830729">
    <property type="component" value="Plasmid unnamed3"/>
</dbReference>
<dbReference type="Pfam" id="PF02361">
    <property type="entry name" value="CbiQ"/>
    <property type="match status" value="1"/>
</dbReference>
<feature type="transmembrane region" description="Helical" evidence="6">
    <location>
        <begin position="105"/>
        <end position="123"/>
    </location>
</feature>
<dbReference type="CDD" id="cd16914">
    <property type="entry name" value="EcfT"/>
    <property type="match status" value="1"/>
</dbReference>
<evidence type="ECO:0000256" key="5">
    <source>
        <dbReference type="ARBA" id="ARBA00023136"/>
    </source>
</evidence>
<evidence type="ECO:0000256" key="4">
    <source>
        <dbReference type="ARBA" id="ARBA00022989"/>
    </source>
</evidence>
<evidence type="ECO:0000256" key="3">
    <source>
        <dbReference type="ARBA" id="ARBA00022692"/>
    </source>
</evidence>
<geneLocation type="plasmid" evidence="7 8">
    <name>unnamed3</name>
</geneLocation>
<comment type="subcellular location">
    <subcellularLocation>
        <location evidence="1">Membrane</location>
        <topology evidence="1">Multi-pass membrane protein</topology>
    </subcellularLocation>
</comment>